<dbReference type="Proteomes" id="UP000764837">
    <property type="component" value="Unassembled WGS sequence"/>
</dbReference>
<feature type="region of interest" description="Disordered" evidence="1">
    <location>
        <begin position="1"/>
        <end position="37"/>
    </location>
</feature>
<evidence type="ECO:0000313" key="2">
    <source>
        <dbReference type="EMBL" id="MBM7492574.1"/>
    </source>
</evidence>
<name>A0ABS2LY41_9ACTN</name>
<accession>A0ABS2LY41</accession>
<comment type="caution">
    <text evidence="2">The sequence shown here is derived from an EMBL/GenBank/DDBJ whole genome shotgun (WGS) entry which is preliminary data.</text>
</comment>
<protein>
    <submittedName>
        <fullName evidence="2">Uncharacterized protein</fullName>
    </submittedName>
</protein>
<gene>
    <name evidence="2" type="ORF">JOD64_003796</name>
</gene>
<dbReference type="RefSeq" id="WP_204943432.1">
    <property type="nucleotide sequence ID" value="NZ_JAFBBP010000001.1"/>
</dbReference>
<reference evidence="2 3" key="1">
    <citation type="submission" date="2021-01" db="EMBL/GenBank/DDBJ databases">
        <title>Sequencing the genomes of 1000 actinobacteria strains.</title>
        <authorList>
            <person name="Klenk H.-P."/>
        </authorList>
    </citation>
    <scope>NUCLEOTIDE SEQUENCE [LARGE SCALE GENOMIC DNA]</scope>
    <source>
        <strain evidence="2 3">DSM 100204</strain>
    </source>
</reference>
<organism evidence="2 3">
    <name type="scientific">Micromonospora luteifusca</name>
    <dbReference type="NCBI Taxonomy" id="709860"/>
    <lineage>
        <taxon>Bacteria</taxon>
        <taxon>Bacillati</taxon>
        <taxon>Actinomycetota</taxon>
        <taxon>Actinomycetes</taxon>
        <taxon>Micromonosporales</taxon>
        <taxon>Micromonosporaceae</taxon>
        <taxon>Micromonospora</taxon>
    </lineage>
</organism>
<evidence type="ECO:0000256" key="1">
    <source>
        <dbReference type="SAM" id="MobiDB-lite"/>
    </source>
</evidence>
<dbReference type="EMBL" id="JAFBBP010000001">
    <property type="protein sequence ID" value="MBM7492574.1"/>
    <property type="molecule type" value="Genomic_DNA"/>
</dbReference>
<proteinExistence type="predicted"/>
<keyword evidence="3" id="KW-1185">Reference proteome</keyword>
<sequence length="72" mass="8007">MIALSRCRSSPPRKIDERHGVPRGTKVKSKGDGWRTRIDAPRTAGFVTLRTTARDARGNSVEQSITRAFGLR</sequence>
<evidence type="ECO:0000313" key="3">
    <source>
        <dbReference type="Proteomes" id="UP000764837"/>
    </source>
</evidence>